<dbReference type="GO" id="GO:0016791">
    <property type="term" value="F:phosphatase activity"/>
    <property type="evidence" value="ECO:0007669"/>
    <property type="project" value="TreeGrafter"/>
</dbReference>
<dbReference type="Pfam" id="PF00300">
    <property type="entry name" value="His_Phos_1"/>
    <property type="match status" value="1"/>
</dbReference>
<accession>A0A3R9F3B6</accession>
<organism evidence="1 2">
    <name type="scientific">Mesobacillus subterraneus</name>
    <dbReference type="NCBI Taxonomy" id="285983"/>
    <lineage>
        <taxon>Bacteria</taxon>
        <taxon>Bacillati</taxon>
        <taxon>Bacillota</taxon>
        <taxon>Bacilli</taxon>
        <taxon>Bacillales</taxon>
        <taxon>Bacillaceae</taxon>
        <taxon>Mesobacillus</taxon>
    </lineage>
</organism>
<dbReference type="RefSeq" id="WP_125478381.1">
    <property type="nucleotide sequence ID" value="NZ_RSFW01000003.1"/>
</dbReference>
<evidence type="ECO:0008006" key="3">
    <source>
        <dbReference type="Google" id="ProtNLM"/>
    </source>
</evidence>
<name>A0A3R9F3B6_9BACI</name>
<dbReference type="OrthoDB" id="9783269at2"/>
<protein>
    <recommendedName>
        <fullName evidence="3">Histidine phosphatase family protein</fullName>
    </recommendedName>
</protein>
<dbReference type="Gene3D" id="3.40.50.1240">
    <property type="entry name" value="Phosphoglycerate mutase-like"/>
    <property type="match status" value="1"/>
</dbReference>
<dbReference type="GO" id="GO:0005737">
    <property type="term" value="C:cytoplasm"/>
    <property type="evidence" value="ECO:0007669"/>
    <property type="project" value="TreeGrafter"/>
</dbReference>
<sequence length="209" mass="24329">MDDHVVITLFRHGLTEDNKRQAYLGWTDSPLVPGQVFPEVLVSYQQIYTSDLRRCRETAEALFPGRVPVKMEEFREMNFGEWEGRTYEQLKAKPLYQKWLADPFAAVPPHGESFSEFARRVESGWSKITREILENGIKTSAIVTHGGVIRYLLTQYGSEEKSFWDWRIPHGHGYDFIWKIEGLRRGERCTLLQEVPFMEKQNGSRSNIG</sequence>
<proteinExistence type="predicted"/>
<dbReference type="SMART" id="SM00855">
    <property type="entry name" value="PGAM"/>
    <property type="match status" value="1"/>
</dbReference>
<gene>
    <name evidence="1" type="ORF">EJA10_02220</name>
</gene>
<dbReference type="EMBL" id="RSFW01000003">
    <property type="protein sequence ID" value="RSD28948.1"/>
    <property type="molecule type" value="Genomic_DNA"/>
</dbReference>
<dbReference type="InterPro" id="IPR013078">
    <property type="entry name" value="His_Pase_superF_clade-1"/>
</dbReference>
<dbReference type="CDD" id="cd07067">
    <property type="entry name" value="HP_PGM_like"/>
    <property type="match status" value="1"/>
</dbReference>
<dbReference type="PANTHER" id="PTHR48100">
    <property type="entry name" value="BROAD-SPECIFICITY PHOSPHATASE YOR283W-RELATED"/>
    <property type="match status" value="1"/>
</dbReference>
<dbReference type="InterPro" id="IPR050275">
    <property type="entry name" value="PGM_Phosphatase"/>
</dbReference>
<dbReference type="SUPFAM" id="SSF53254">
    <property type="entry name" value="Phosphoglycerate mutase-like"/>
    <property type="match status" value="1"/>
</dbReference>
<evidence type="ECO:0000313" key="2">
    <source>
        <dbReference type="Proteomes" id="UP000279911"/>
    </source>
</evidence>
<dbReference type="InterPro" id="IPR029033">
    <property type="entry name" value="His_PPase_superfam"/>
</dbReference>
<dbReference type="PANTHER" id="PTHR48100:SF1">
    <property type="entry name" value="HISTIDINE PHOSPHATASE FAMILY PROTEIN-RELATED"/>
    <property type="match status" value="1"/>
</dbReference>
<dbReference type="AlphaFoldDB" id="A0A3R9F3B6"/>
<evidence type="ECO:0000313" key="1">
    <source>
        <dbReference type="EMBL" id="RSD28948.1"/>
    </source>
</evidence>
<reference evidence="2" key="1">
    <citation type="submission" date="2018-12" db="EMBL/GenBank/DDBJ databases">
        <title>Bacillus chawlae sp. nov., Bacillus glennii sp. nov., and Bacillus saganii sp. nov. Isolated from the Vehicle Assembly Building at Kennedy Space Center where the Viking Spacecraft were Assembled.</title>
        <authorList>
            <person name="Seuylemezian A."/>
            <person name="Vaishampayan P."/>
        </authorList>
    </citation>
    <scope>NUCLEOTIDE SEQUENCE [LARGE SCALE GENOMIC DNA]</scope>
    <source>
        <strain evidence="2">DSM 13966</strain>
    </source>
</reference>
<comment type="caution">
    <text evidence="1">The sequence shown here is derived from an EMBL/GenBank/DDBJ whole genome shotgun (WGS) entry which is preliminary data.</text>
</comment>
<dbReference type="Proteomes" id="UP000279911">
    <property type="component" value="Unassembled WGS sequence"/>
</dbReference>